<evidence type="ECO:0000256" key="3">
    <source>
        <dbReference type="ARBA" id="ARBA00022723"/>
    </source>
</evidence>
<keyword evidence="3" id="KW-0479">Metal-binding</keyword>
<dbReference type="GO" id="GO:0044281">
    <property type="term" value="P:small molecule metabolic process"/>
    <property type="evidence" value="ECO:0007669"/>
    <property type="project" value="UniProtKB-ARBA"/>
</dbReference>
<evidence type="ECO:0000313" key="6">
    <source>
        <dbReference type="Proteomes" id="UP000293398"/>
    </source>
</evidence>
<sequence length="301" mass="32685">MRFITFEHAGLARAGVITTLGQDKDAVDYVVDGAHPLRPAVLQDLQPAMLAWINYGLQALARRLASELINDQCLLPLSAVTILAPLPNPGKIVGAAFNYRDGLLQTKRTPPEQPVIFIKSASTIIGPEDMIRINPANHVTYEAELAVIIGKQALKIDRRDVADYICGYTIFNDVSVTNYVKHDGGFVRGKNQKTSGPLGPWILPADAIVDPHDLAITLAANGVRLQDSSTSQMLFRIDELIEFISAQMPLEPGDIIATGTPAGVAANHEPPAWLVPGMSLSISIEKLGVLRNKVEREHNHV</sequence>
<dbReference type="Proteomes" id="UP000293398">
    <property type="component" value="Unassembled WGS sequence"/>
</dbReference>
<dbReference type="RefSeq" id="WP_242612089.1">
    <property type="nucleotide sequence ID" value="NZ_SHKO01000001.1"/>
</dbReference>
<evidence type="ECO:0000259" key="4">
    <source>
        <dbReference type="Pfam" id="PF01557"/>
    </source>
</evidence>
<dbReference type="EMBL" id="SHKO01000001">
    <property type="protein sequence ID" value="RZT98366.1"/>
    <property type="molecule type" value="Genomic_DNA"/>
</dbReference>
<dbReference type="PANTHER" id="PTHR42796">
    <property type="entry name" value="FUMARYLACETOACETATE HYDROLASE DOMAIN-CONTAINING PROTEIN 2A-RELATED"/>
    <property type="match status" value="1"/>
</dbReference>
<dbReference type="InterPro" id="IPR051121">
    <property type="entry name" value="FAH"/>
</dbReference>
<comment type="caution">
    <text evidence="5">The sequence shown here is derived from an EMBL/GenBank/DDBJ whole genome shotgun (WGS) entry which is preliminary data.</text>
</comment>
<organism evidence="5 6">
    <name type="scientific">Advenella incenata</name>
    <dbReference type="NCBI Taxonomy" id="267800"/>
    <lineage>
        <taxon>Bacteria</taxon>
        <taxon>Pseudomonadati</taxon>
        <taxon>Pseudomonadota</taxon>
        <taxon>Betaproteobacteria</taxon>
        <taxon>Burkholderiales</taxon>
        <taxon>Alcaligenaceae</taxon>
    </lineage>
</organism>
<comment type="similarity">
    <text evidence="2">Belongs to the FAH family.</text>
</comment>
<accession>A0A4Q7VPK7</accession>
<evidence type="ECO:0000256" key="1">
    <source>
        <dbReference type="ARBA" id="ARBA00001946"/>
    </source>
</evidence>
<proteinExistence type="inferred from homology"/>
<dbReference type="PANTHER" id="PTHR42796:SF4">
    <property type="entry name" value="FUMARYLACETOACETATE HYDROLASE DOMAIN-CONTAINING PROTEIN 2A"/>
    <property type="match status" value="1"/>
</dbReference>
<evidence type="ECO:0000256" key="2">
    <source>
        <dbReference type="ARBA" id="ARBA00010211"/>
    </source>
</evidence>
<dbReference type="Gene3D" id="3.90.850.10">
    <property type="entry name" value="Fumarylacetoacetase-like, C-terminal domain"/>
    <property type="match status" value="1"/>
</dbReference>
<comment type="cofactor">
    <cofactor evidence="1">
        <name>Mg(2+)</name>
        <dbReference type="ChEBI" id="CHEBI:18420"/>
    </cofactor>
</comment>
<dbReference type="AlphaFoldDB" id="A0A4Q7VPK7"/>
<keyword evidence="6" id="KW-1185">Reference proteome</keyword>
<feature type="domain" description="Fumarylacetoacetase-like C-terminal" evidence="4">
    <location>
        <begin position="91"/>
        <end position="294"/>
    </location>
</feature>
<dbReference type="GO" id="GO:0046872">
    <property type="term" value="F:metal ion binding"/>
    <property type="evidence" value="ECO:0007669"/>
    <property type="project" value="UniProtKB-KW"/>
</dbReference>
<dbReference type="GO" id="GO:0003824">
    <property type="term" value="F:catalytic activity"/>
    <property type="evidence" value="ECO:0007669"/>
    <property type="project" value="InterPro"/>
</dbReference>
<dbReference type="Pfam" id="PF01557">
    <property type="entry name" value="FAA_hydrolase"/>
    <property type="match status" value="1"/>
</dbReference>
<protein>
    <submittedName>
        <fullName evidence="5">2-keto-4-pentenoate hydratase/2-oxohepta-3-ene-1,7-dioic acid hydratase in catechol pathway</fullName>
    </submittedName>
</protein>
<evidence type="ECO:0000313" key="5">
    <source>
        <dbReference type="EMBL" id="RZT98366.1"/>
    </source>
</evidence>
<name>A0A4Q7VPK7_9BURK</name>
<reference evidence="5 6" key="1">
    <citation type="submission" date="2019-02" db="EMBL/GenBank/DDBJ databases">
        <title>Genomic Encyclopedia of Type Strains, Phase IV (KMG-IV): sequencing the most valuable type-strain genomes for metagenomic binning, comparative biology and taxonomic classification.</title>
        <authorList>
            <person name="Goeker M."/>
        </authorList>
    </citation>
    <scope>NUCLEOTIDE SEQUENCE [LARGE SCALE GENOMIC DNA]</scope>
    <source>
        <strain evidence="5 6">DSM 23814</strain>
    </source>
</reference>
<dbReference type="InterPro" id="IPR036663">
    <property type="entry name" value="Fumarylacetoacetase_C_sf"/>
</dbReference>
<gene>
    <name evidence="5" type="ORF">EV681_0142</name>
</gene>
<dbReference type="SUPFAM" id="SSF56529">
    <property type="entry name" value="FAH"/>
    <property type="match status" value="1"/>
</dbReference>
<dbReference type="InterPro" id="IPR011234">
    <property type="entry name" value="Fumarylacetoacetase-like_C"/>
</dbReference>